<dbReference type="GeneID" id="11139187"/>
<dbReference type="PROSITE" id="PS51409">
    <property type="entry name" value="ARGINASE_2"/>
    <property type="match status" value="1"/>
</dbReference>
<evidence type="ECO:0000256" key="1">
    <source>
        <dbReference type="ARBA" id="ARBA00009227"/>
    </source>
</evidence>
<dbReference type="InterPro" id="IPR005925">
    <property type="entry name" value="Agmatinase-rel"/>
</dbReference>
<comment type="similarity">
    <text evidence="1">Belongs to the arginase family. Agmatinase subfamily.</text>
</comment>
<dbReference type="SUPFAM" id="SSF52768">
    <property type="entry name" value="Arginase/deacetylase"/>
    <property type="match status" value="1"/>
</dbReference>
<evidence type="ECO:0000256" key="3">
    <source>
        <dbReference type="ARBA" id="ARBA00022801"/>
    </source>
</evidence>
<comment type="cofactor">
    <cofactor evidence="4">
        <name>Mn(2+)</name>
        <dbReference type="ChEBI" id="CHEBI:29035"/>
    </cofactor>
    <text evidence="4">Binds 2 manganese ions per subunit.</text>
</comment>
<evidence type="ECO:0000313" key="6">
    <source>
        <dbReference type="EMBL" id="AEM38588.1"/>
    </source>
</evidence>
<dbReference type="GO" id="GO:0046872">
    <property type="term" value="F:metal ion binding"/>
    <property type="evidence" value="ECO:0007669"/>
    <property type="project" value="UniProtKB-KW"/>
</dbReference>
<feature type="binding site" evidence="4">
    <location>
        <position position="221"/>
    </location>
    <ligand>
        <name>Mn(2+)</name>
        <dbReference type="ChEBI" id="CHEBI:29035"/>
        <label>1</label>
    </ligand>
</feature>
<keyword evidence="3 5" id="KW-0378">Hydrolase</keyword>
<reference evidence="6 7" key="1">
    <citation type="journal article" date="2011" name="Stand. Genomic Sci.">
        <title>Complete genome sequence of the hyperthermophilic chemolithoautotroph Pyrolobus fumarii type strain (1A).</title>
        <authorList>
            <person name="Anderson I."/>
            <person name="Goker M."/>
            <person name="Nolan M."/>
            <person name="Lucas S."/>
            <person name="Hammon N."/>
            <person name="Deshpande S."/>
            <person name="Cheng J.F."/>
            <person name="Tapia R."/>
            <person name="Han C."/>
            <person name="Goodwin L."/>
            <person name="Pitluck S."/>
            <person name="Huntemann M."/>
            <person name="Liolios K."/>
            <person name="Ivanova N."/>
            <person name="Pagani I."/>
            <person name="Mavromatis K."/>
            <person name="Ovchinikova G."/>
            <person name="Pati A."/>
            <person name="Chen A."/>
            <person name="Palaniappan K."/>
            <person name="Land M."/>
            <person name="Hauser L."/>
            <person name="Brambilla E.M."/>
            <person name="Huber H."/>
            <person name="Yasawong M."/>
            <person name="Rohde M."/>
            <person name="Spring S."/>
            <person name="Abt B."/>
            <person name="Sikorski J."/>
            <person name="Wirth R."/>
            <person name="Detter J.C."/>
            <person name="Woyke T."/>
            <person name="Bristow J."/>
            <person name="Eisen J.A."/>
            <person name="Markowitz V."/>
            <person name="Hugenholtz P."/>
            <person name="Kyrpides N.C."/>
            <person name="Klenk H.P."/>
            <person name="Lapidus A."/>
        </authorList>
    </citation>
    <scope>NUCLEOTIDE SEQUENCE [LARGE SCALE GENOMIC DNA]</scope>
    <source>
        <strain evidence="7">DSM 11204 / 1A</strain>
    </source>
</reference>
<dbReference type="EMBL" id="CP002838">
    <property type="protein sequence ID" value="AEM38588.1"/>
    <property type="molecule type" value="Genomic_DNA"/>
</dbReference>
<feature type="binding site" evidence="4">
    <location>
        <position position="223"/>
    </location>
    <ligand>
        <name>Mn(2+)</name>
        <dbReference type="ChEBI" id="CHEBI:29035"/>
        <label>1</label>
    </ligand>
</feature>
<evidence type="ECO:0000313" key="7">
    <source>
        <dbReference type="Proteomes" id="UP000001037"/>
    </source>
</evidence>
<keyword evidence="2 4" id="KW-0479">Metal-binding</keyword>
<dbReference type="HOGENOM" id="CLU_039478_0_2_2"/>
<dbReference type="eggNOG" id="arCOG01700">
    <property type="taxonomic scope" value="Archaea"/>
</dbReference>
<dbReference type="Gene3D" id="3.40.800.10">
    <property type="entry name" value="Ureohydrolase domain"/>
    <property type="match status" value="1"/>
</dbReference>
<name>G0ED29_PYRF1</name>
<organism evidence="6 7">
    <name type="scientific">Pyrolobus fumarii (strain DSM 11204 / 1A)</name>
    <dbReference type="NCBI Taxonomy" id="694429"/>
    <lineage>
        <taxon>Archaea</taxon>
        <taxon>Thermoproteota</taxon>
        <taxon>Thermoprotei</taxon>
        <taxon>Desulfurococcales</taxon>
        <taxon>Pyrodictiaceae</taxon>
        <taxon>Pyrolobus</taxon>
    </lineage>
</organism>
<dbReference type="RefSeq" id="WP_014026265.1">
    <property type="nucleotide sequence ID" value="NC_015931.1"/>
</dbReference>
<dbReference type="InParanoid" id="G0ED29"/>
<protein>
    <submittedName>
        <fullName evidence="6">Agmatinase</fullName>
    </submittedName>
</protein>
<dbReference type="PANTHER" id="PTHR11358:SF26">
    <property type="entry name" value="GUANIDINO ACID HYDROLASE, MITOCHONDRIAL"/>
    <property type="match status" value="1"/>
</dbReference>
<dbReference type="InterPro" id="IPR023696">
    <property type="entry name" value="Ureohydrolase_dom_sf"/>
</dbReference>
<dbReference type="InterPro" id="IPR006035">
    <property type="entry name" value="Ureohydrolase"/>
</dbReference>
<dbReference type="NCBIfam" id="TIGR01230">
    <property type="entry name" value="agmatinase"/>
    <property type="match status" value="1"/>
</dbReference>
<dbReference type="PROSITE" id="PS01053">
    <property type="entry name" value="ARGINASE_1"/>
    <property type="match status" value="1"/>
</dbReference>
<evidence type="ECO:0000256" key="5">
    <source>
        <dbReference type="RuleBase" id="RU003684"/>
    </source>
</evidence>
<dbReference type="PANTHER" id="PTHR11358">
    <property type="entry name" value="ARGINASE/AGMATINASE"/>
    <property type="match status" value="1"/>
</dbReference>
<dbReference type="GO" id="GO:0033389">
    <property type="term" value="P:putrescine biosynthetic process from arginine, via agmatine"/>
    <property type="evidence" value="ECO:0007669"/>
    <property type="project" value="TreeGrafter"/>
</dbReference>
<feature type="binding site" evidence="4">
    <location>
        <position position="132"/>
    </location>
    <ligand>
        <name>Mn(2+)</name>
        <dbReference type="ChEBI" id="CHEBI:29035"/>
        <label>1</label>
    </ligand>
</feature>
<feature type="binding site" evidence="4">
    <location>
        <position position="134"/>
    </location>
    <ligand>
        <name>Mn(2+)</name>
        <dbReference type="ChEBI" id="CHEBI:29035"/>
        <label>1</label>
    </ligand>
</feature>
<feature type="binding site" evidence="4">
    <location>
        <position position="136"/>
    </location>
    <ligand>
        <name>Mn(2+)</name>
        <dbReference type="ChEBI" id="CHEBI:29035"/>
        <label>1</label>
    </ligand>
</feature>
<dbReference type="AlphaFoldDB" id="G0ED29"/>
<dbReference type="Proteomes" id="UP000001037">
    <property type="component" value="Chromosome"/>
</dbReference>
<dbReference type="Pfam" id="PF00491">
    <property type="entry name" value="Arginase"/>
    <property type="match status" value="1"/>
</dbReference>
<sequence length="304" mass="32784">MSYARTTCFSGYCWGLDESQVIVLGAPLEETTSYRPGTRFAPRAIREASAYIEYWSLRGKLDVDEHVRFYDAGDALVEQPLEKALEAIGDAVERLSGVGKPLVVMGGEHTITLGIVEGLVRAGYKPCMVQLDAHMDMRSEYAGRRVSHATFARLVVSEVGVPVVLAGVRGFVREELEFARANHVPVIDAHRLQDESVAAVIPAVSKLIEKSVCNHLHLTLDMDVVDPGFAPGVSNPEPEGITPRILLDIVFEVARLAVLRGMSLSMDVVEVSPPYDAGGVTSVLAAKAIVEFAAGVVAARSSAR</sequence>
<evidence type="ECO:0000256" key="4">
    <source>
        <dbReference type="PIRSR" id="PIRSR036979-1"/>
    </source>
</evidence>
<accession>G0ED29</accession>
<keyword evidence="7" id="KW-1185">Reference proteome</keyword>
<gene>
    <name evidence="6" type="ordered locus">Pyrfu_0719</name>
</gene>
<dbReference type="STRING" id="694429.Pyrfu_0719"/>
<feature type="binding site" evidence="4">
    <location>
        <position position="109"/>
    </location>
    <ligand>
        <name>Mn(2+)</name>
        <dbReference type="ChEBI" id="CHEBI:29035"/>
        <label>1</label>
    </ligand>
</feature>
<dbReference type="OrthoDB" id="7186at2157"/>
<dbReference type="GO" id="GO:0008783">
    <property type="term" value="F:agmatinase activity"/>
    <property type="evidence" value="ECO:0007669"/>
    <property type="project" value="TreeGrafter"/>
</dbReference>
<evidence type="ECO:0000256" key="2">
    <source>
        <dbReference type="ARBA" id="ARBA00022723"/>
    </source>
</evidence>
<dbReference type="KEGG" id="pfm:Pyrfu_0719"/>
<dbReference type="FunCoup" id="G0ED29">
    <property type="interactions" value="15"/>
</dbReference>
<keyword evidence="4" id="KW-0464">Manganese</keyword>
<proteinExistence type="inferred from homology"/>
<dbReference type="CDD" id="cd11593">
    <property type="entry name" value="Agmatinase-like_2"/>
    <property type="match status" value="1"/>
</dbReference>
<dbReference type="PIRSF" id="PIRSF036979">
    <property type="entry name" value="Arginase"/>
    <property type="match status" value="1"/>
</dbReference>
<dbReference type="InterPro" id="IPR020855">
    <property type="entry name" value="Ureohydrolase_Mn_BS"/>
</dbReference>